<protein>
    <submittedName>
        <fullName evidence="5">Dipeptide ABC transporter ATP-binding protein</fullName>
    </submittedName>
</protein>
<evidence type="ECO:0000256" key="1">
    <source>
        <dbReference type="ARBA" id="ARBA00022448"/>
    </source>
</evidence>
<dbReference type="InterPro" id="IPR027417">
    <property type="entry name" value="P-loop_NTPase"/>
</dbReference>
<dbReference type="Pfam" id="PF08352">
    <property type="entry name" value="oligo_HPY"/>
    <property type="match status" value="1"/>
</dbReference>
<dbReference type="InterPro" id="IPR017871">
    <property type="entry name" value="ABC_transporter-like_CS"/>
</dbReference>
<keyword evidence="2" id="KW-0547">Nucleotide-binding</keyword>
<dbReference type="PROSITE" id="PS00211">
    <property type="entry name" value="ABC_TRANSPORTER_1"/>
    <property type="match status" value="1"/>
</dbReference>
<keyword evidence="3 5" id="KW-0067">ATP-binding</keyword>
<evidence type="ECO:0000313" key="6">
    <source>
        <dbReference type="Proteomes" id="UP000746471"/>
    </source>
</evidence>
<evidence type="ECO:0000313" key="5">
    <source>
        <dbReference type="EMBL" id="MBS7527316.1"/>
    </source>
</evidence>
<dbReference type="InterPro" id="IPR050319">
    <property type="entry name" value="ABC_transp_ATP-bind"/>
</dbReference>
<dbReference type="SMART" id="SM00382">
    <property type="entry name" value="AAA"/>
    <property type="match status" value="1"/>
</dbReference>
<dbReference type="Pfam" id="PF00005">
    <property type="entry name" value="ABC_tran"/>
    <property type="match status" value="1"/>
</dbReference>
<dbReference type="PROSITE" id="PS50893">
    <property type="entry name" value="ABC_TRANSPORTER_2"/>
    <property type="match status" value="1"/>
</dbReference>
<dbReference type="InterPro" id="IPR003593">
    <property type="entry name" value="AAA+_ATPase"/>
</dbReference>
<dbReference type="CDD" id="cd03257">
    <property type="entry name" value="ABC_NikE_OppD_transporters"/>
    <property type="match status" value="1"/>
</dbReference>
<dbReference type="PANTHER" id="PTHR43776:SF8">
    <property type="entry name" value="ABC TRANSPORTER, ATP-BINDING PROTEIN"/>
    <property type="match status" value="1"/>
</dbReference>
<gene>
    <name evidence="5" type="ORF">KHM83_11545</name>
</gene>
<dbReference type="Gene3D" id="3.40.50.300">
    <property type="entry name" value="P-loop containing nucleotide triphosphate hydrolases"/>
    <property type="match status" value="1"/>
</dbReference>
<organism evidence="5 6">
    <name type="scientific">Fusibacter paucivorans</name>
    <dbReference type="NCBI Taxonomy" id="76009"/>
    <lineage>
        <taxon>Bacteria</taxon>
        <taxon>Bacillati</taxon>
        <taxon>Bacillota</taxon>
        <taxon>Clostridia</taxon>
        <taxon>Eubacteriales</taxon>
        <taxon>Eubacteriales Family XII. Incertae Sedis</taxon>
        <taxon>Fusibacter</taxon>
    </lineage>
</organism>
<dbReference type="GO" id="GO:0005524">
    <property type="term" value="F:ATP binding"/>
    <property type="evidence" value="ECO:0007669"/>
    <property type="project" value="UniProtKB-KW"/>
</dbReference>
<dbReference type="SUPFAM" id="SSF52540">
    <property type="entry name" value="P-loop containing nucleoside triphosphate hydrolases"/>
    <property type="match status" value="1"/>
</dbReference>
<accession>A0ABS5PSH1</accession>
<dbReference type="NCBIfam" id="NF008453">
    <property type="entry name" value="PRK11308.1"/>
    <property type="match status" value="1"/>
</dbReference>
<name>A0ABS5PSH1_9FIRM</name>
<dbReference type="PANTHER" id="PTHR43776">
    <property type="entry name" value="TRANSPORT ATP-BINDING PROTEIN"/>
    <property type="match status" value="1"/>
</dbReference>
<dbReference type="InterPro" id="IPR003439">
    <property type="entry name" value="ABC_transporter-like_ATP-bd"/>
</dbReference>
<feature type="domain" description="ABC transporter" evidence="4">
    <location>
        <begin position="17"/>
        <end position="259"/>
    </location>
</feature>
<evidence type="ECO:0000256" key="2">
    <source>
        <dbReference type="ARBA" id="ARBA00022741"/>
    </source>
</evidence>
<keyword evidence="1" id="KW-0813">Transport</keyword>
<dbReference type="EMBL" id="JAHBCL010000019">
    <property type="protein sequence ID" value="MBS7527316.1"/>
    <property type="molecule type" value="Genomic_DNA"/>
</dbReference>
<comment type="caution">
    <text evidence="5">The sequence shown here is derived from an EMBL/GenBank/DDBJ whole genome shotgun (WGS) entry which is preliminary data.</text>
</comment>
<reference evidence="5 6" key="1">
    <citation type="submission" date="2021-05" db="EMBL/GenBank/DDBJ databases">
        <title>Fusibacter ferrireducens sp. nov., an anaerobic, sulfur- and Fe-reducing bacterium isolated from the mangrove sediment.</title>
        <authorList>
            <person name="Qiu D."/>
        </authorList>
    </citation>
    <scope>NUCLEOTIDE SEQUENCE [LARGE SCALE GENOMIC DNA]</scope>
    <source>
        <strain evidence="5 6">DSM 12116</strain>
    </source>
</reference>
<evidence type="ECO:0000259" key="4">
    <source>
        <dbReference type="PROSITE" id="PS50893"/>
    </source>
</evidence>
<dbReference type="Proteomes" id="UP000746471">
    <property type="component" value="Unassembled WGS sequence"/>
</dbReference>
<evidence type="ECO:0000256" key="3">
    <source>
        <dbReference type="ARBA" id="ARBA00022840"/>
    </source>
</evidence>
<proteinExistence type="predicted"/>
<dbReference type="RefSeq" id="WP_213237178.1">
    <property type="nucleotide sequence ID" value="NZ_JAHBCL010000019.1"/>
</dbReference>
<dbReference type="InterPro" id="IPR013563">
    <property type="entry name" value="Oligopep_ABC_C"/>
</dbReference>
<dbReference type="NCBIfam" id="TIGR01727">
    <property type="entry name" value="oligo_HPY"/>
    <property type="match status" value="1"/>
</dbReference>
<keyword evidence="6" id="KW-1185">Reference proteome</keyword>
<sequence length="325" mass="36298">MSELLMTASSLKKYYEVKVQSVFSGGKSKEVVKAVDGVDIEIGKGETVALVGESGCGKSTLGRLLINLISPTDGDVVFKGESIYGLRGKHDKAFRKDASIIFQDPYASLNPRMKVKDLIGEPLLTHGMTNAKERYEKVSELMKISGLKPEYANRYPHQFSGGQRQRIGIARALALNPSLIVCDEAVSALDVSIQAQILNLLKSLQKDYDLTYLFISHDLSVVRYISDKVYVMYLGKIVEYGDPKSLYTDPKHPYTKFLLDAVPIPDPSQRNREKMILEGDIPSAINPPSGCRFRTRCPFATDKCKQEIPEIIQMEHRGYACHYPL</sequence>